<keyword evidence="2" id="KW-1133">Transmembrane helix</keyword>
<gene>
    <name evidence="3" type="ORF">GBA63_22360</name>
</gene>
<evidence type="ECO:0000256" key="2">
    <source>
        <dbReference type="SAM" id="Phobius"/>
    </source>
</evidence>
<geneLocation type="plasmid" evidence="3 4">
    <name>unnamed1</name>
</geneLocation>
<dbReference type="EMBL" id="CP045120">
    <property type="protein sequence ID" value="QIN85447.1"/>
    <property type="molecule type" value="Genomic_DNA"/>
</dbReference>
<evidence type="ECO:0000256" key="1">
    <source>
        <dbReference type="SAM" id="MobiDB-lite"/>
    </source>
</evidence>
<feature type="transmembrane region" description="Helical" evidence="2">
    <location>
        <begin position="86"/>
        <end position="108"/>
    </location>
</feature>
<keyword evidence="3" id="KW-0614">Plasmid</keyword>
<dbReference type="KEGG" id="rub:GBA63_22360"/>
<name>A0A6G8QGV1_9ACTN</name>
<sequence>MYESRPRRKEGEPIESLVGEAIELTASREGVPTGAVEDGPGERTRAGRNAGSVAGSSAGDEQAGGGLLLGLRLPWDSWDRERLSGALLAAVAVAALEALVLVTILLAAL</sequence>
<evidence type="ECO:0000313" key="3">
    <source>
        <dbReference type="EMBL" id="QIN85447.1"/>
    </source>
</evidence>
<organism evidence="3 4">
    <name type="scientific">Rubrobacter tropicus</name>
    <dbReference type="NCBI Taxonomy" id="2653851"/>
    <lineage>
        <taxon>Bacteria</taxon>
        <taxon>Bacillati</taxon>
        <taxon>Actinomycetota</taxon>
        <taxon>Rubrobacteria</taxon>
        <taxon>Rubrobacterales</taxon>
        <taxon>Rubrobacteraceae</taxon>
        <taxon>Rubrobacter</taxon>
    </lineage>
</organism>
<dbReference type="AlphaFoldDB" id="A0A6G8QGV1"/>
<keyword evidence="2" id="KW-0812">Transmembrane</keyword>
<dbReference type="Proteomes" id="UP000501452">
    <property type="component" value="Plasmid unnamed1"/>
</dbReference>
<keyword evidence="2" id="KW-0472">Membrane</keyword>
<accession>A0A6G8QGV1</accession>
<protein>
    <submittedName>
        <fullName evidence="3">Uncharacterized protein</fullName>
    </submittedName>
</protein>
<evidence type="ECO:0000313" key="4">
    <source>
        <dbReference type="Proteomes" id="UP000501452"/>
    </source>
</evidence>
<feature type="region of interest" description="Disordered" evidence="1">
    <location>
        <begin position="28"/>
        <end position="63"/>
    </location>
</feature>
<dbReference type="RefSeq" id="WP_166180758.1">
    <property type="nucleotide sequence ID" value="NZ_CP045120.1"/>
</dbReference>
<reference evidence="3 4" key="1">
    <citation type="submission" date="2019-10" db="EMBL/GenBank/DDBJ databases">
        <title>Rubrobacter sp nov SCSIO 52090 isolated from a deep-sea sediment in the South China Sea.</title>
        <authorList>
            <person name="Chen R.W."/>
        </authorList>
    </citation>
    <scope>NUCLEOTIDE SEQUENCE [LARGE SCALE GENOMIC DNA]</scope>
    <source>
        <strain evidence="3 4">SCSIO 52909</strain>
        <plasmid evidence="3 4">unnamed1</plasmid>
    </source>
</reference>
<keyword evidence="4" id="KW-1185">Reference proteome</keyword>
<proteinExistence type="predicted"/>